<evidence type="ECO:0000313" key="2">
    <source>
        <dbReference type="EMBL" id="CAK9439409.1"/>
    </source>
</evidence>
<dbReference type="GeneID" id="92208740"/>
<proteinExistence type="predicted"/>
<organism evidence="2 3">
    <name type="scientific">Lodderomyces beijingensis</name>
    <dbReference type="NCBI Taxonomy" id="1775926"/>
    <lineage>
        <taxon>Eukaryota</taxon>
        <taxon>Fungi</taxon>
        <taxon>Dikarya</taxon>
        <taxon>Ascomycota</taxon>
        <taxon>Saccharomycotina</taxon>
        <taxon>Pichiomycetes</taxon>
        <taxon>Debaryomycetaceae</taxon>
        <taxon>Candida/Lodderomyces clade</taxon>
        <taxon>Lodderomyces</taxon>
    </lineage>
</organism>
<dbReference type="InterPro" id="IPR018712">
    <property type="entry name" value="Tle1-like_cat"/>
</dbReference>
<dbReference type="RefSeq" id="XP_066830482.1">
    <property type="nucleotide sequence ID" value="XM_066973666.1"/>
</dbReference>
<protein>
    <recommendedName>
        <fullName evidence="1">T6SS Phospholipase effector Tle1-like catalytic domain-containing protein</fullName>
    </recommendedName>
</protein>
<dbReference type="SUPFAM" id="SSF53474">
    <property type="entry name" value="alpha/beta-Hydrolases"/>
    <property type="match status" value="1"/>
</dbReference>
<gene>
    <name evidence="2" type="ORF">LODBEIA_P35440</name>
</gene>
<dbReference type="Pfam" id="PF09994">
    <property type="entry name" value="T6SS_Tle1-like_cat"/>
    <property type="match status" value="1"/>
</dbReference>
<reference evidence="2 3" key="1">
    <citation type="submission" date="2024-03" db="EMBL/GenBank/DDBJ databases">
        <authorList>
            <person name="Brejova B."/>
        </authorList>
    </citation>
    <scope>NUCLEOTIDE SEQUENCE [LARGE SCALE GENOMIC DNA]</scope>
    <source>
        <strain evidence="2 3">CBS 14171</strain>
    </source>
</reference>
<dbReference type="PANTHER" id="PTHR33840">
    <property type="match status" value="1"/>
</dbReference>
<dbReference type="PANTHER" id="PTHR33840:SF2">
    <property type="entry name" value="TLE1 PHOSPHOLIPASE DOMAIN-CONTAINING PROTEIN"/>
    <property type="match status" value="1"/>
</dbReference>
<dbReference type="Proteomes" id="UP001497383">
    <property type="component" value="Chromosome 4"/>
</dbReference>
<sequence>MDKTLESTAKNVILCLDGTDNEFGPKPFTNVLKLYRLLEKDSVQQICYYQSGIGSSFKVESTDISELSYGKSKYDIINSQVDTLIAFTLEKHVLDAYEFLARYYNENDRIFIFGFSRGSFTARIIAGMLEIVGLVHYPTKDSVAMAWDIYSHWEYSGQPFIESPKTRVAQQFKQTFSRKNVHIHFMGLWDTVNSVGFLWDRMFPFTIRSCHVKHIRHAVSIDERRSKFKQMLFATKQESCMHEGSSCSSCNSYTTQSSWASLSGLAGLAGLAGISDIIRRVTRGKTAVRPPPEVVDDLVEVFFPGDHADVGGGWPLDTAGQSLSNISFRWMLAQAIKFGVLFAPGSIKKWSVTNPSVASLFSTHHDALSFASYPEFNHIRESYVSLPEKAMNQFAGRSDDSFGHWCFWWMLECFPVFYKKENHYGEWRRVYQPNLGHHRQIPENCVLHWSYFYRLHYIHDYNPTNVPVQNISTGFLQSLSDFKLFTFNEVQRYAENLTVARIKNDWDGKIWAKIPDELAKLLEDNPNL</sequence>
<feature type="domain" description="T6SS Phospholipase effector Tle1-like catalytic" evidence="1">
    <location>
        <begin position="10"/>
        <end position="334"/>
    </location>
</feature>
<name>A0ABP0ZQ38_9ASCO</name>
<dbReference type="InterPro" id="IPR029058">
    <property type="entry name" value="AB_hydrolase_fold"/>
</dbReference>
<accession>A0ABP0ZQ38</accession>
<evidence type="ECO:0000313" key="3">
    <source>
        <dbReference type="Proteomes" id="UP001497383"/>
    </source>
</evidence>
<evidence type="ECO:0000259" key="1">
    <source>
        <dbReference type="Pfam" id="PF09994"/>
    </source>
</evidence>
<dbReference type="EMBL" id="OZ022408">
    <property type="protein sequence ID" value="CAK9439409.1"/>
    <property type="molecule type" value="Genomic_DNA"/>
</dbReference>
<keyword evidence="3" id="KW-1185">Reference proteome</keyword>